<reference evidence="12 13" key="1">
    <citation type="journal article" date="2015" name="Nat. Commun.">
        <title>Genomic and transcriptomic evidence for scavenging of diverse organic compounds by widespread deep-sea archaea.</title>
        <authorList>
            <person name="Li M."/>
            <person name="Baker B.J."/>
            <person name="Anantharaman K."/>
            <person name="Jain S."/>
            <person name="Breier J.A."/>
            <person name="Dick G.J."/>
        </authorList>
    </citation>
    <scope>NUCLEOTIDE SEQUENCE [LARGE SCALE GENOMIC DNA]</scope>
    <source>
        <strain evidence="12">Cayman_51_deep</strain>
    </source>
</reference>
<organism evidence="12 13">
    <name type="scientific">Candidatus Thalassarchaeum betae</name>
    <dbReference type="NCBI Taxonomy" id="2599289"/>
    <lineage>
        <taxon>Archaea</taxon>
        <taxon>Methanobacteriati</taxon>
        <taxon>Thermoplasmatota</taxon>
        <taxon>Candidatus Poseidoniia</taxon>
        <taxon>Candidatus Poseidoniales</taxon>
        <taxon>Candidatus Thalassarchaeaceae</taxon>
        <taxon>Candidatus Thalassarchaeum</taxon>
    </lineage>
</organism>
<keyword evidence="2 6" id="KW-0645">Protease</keyword>
<evidence type="ECO:0000256" key="2">
    <source>
        <dbReference type="ARBA" id="ARBA00022670"/>
    </source>
</evidence>
<dbReference type="EMBL" id="PSPG01000005">
    <property type="protein sequence ID" value="PXF21776.1"/>
    <property type="molecule type" value="Genomic_DNA"/>
</dbReference>
<name>A0A2V3HSA2_9ARCH</name>
<dbReference type="SUPFAM" id="SSF52743">
    <property type="entry name" value="Subtilisin-like"/>
    <property type="match status" value="1"/>
</dbReference>
<dbReference type="InterPro" id="IPR022398">
    <property type="entry name" value="Peptidase_S8_His-AS"/>
</dbReference>
<dbReference type="PRINTS" id="PR00723">
    <property type="entry name" value="SUBTILISIN"/>
</dbReference>
<evidence type="ECO:0000256" key="7">
    <source>
        <dbReference type="RuleBase" id="RU003355"/>
    </source>
</evidence>
<evidence type="ECO:0000313" key="12">
    <source>
        <dbReference type="EMBL" id="PXF21776.1"/>
    </source>
</evidence>
<evidence type="ECO:0000313" key="13">
    <source>
        <dbReference type="Proteomes" id="UP000248161"/>
    </source>
</evidence>
<feature type="compositionally biased region" description="Basic and acidic residues" evidence="8">
    <location>
        <begin position="1532"/>
        <end position="1543"/>
    </location>
</feature>
<feature type="region of interest" description="Disordered" evidence="8">
    <location>
        <begin position="463"/>
        <end position="482"/>
    </location>
</feature>
<dbReference type="InterPro" id="IPR000209">
    <property type="entry name" value="Peptidase_S8/S53_dom"/>
</dbReference>
<gene>
    <name evidence="12" type="ORF">CXX69_02960</name>
</gene>
<protein>
    <recommendedName>
        <fullName evidence="14">Peptidase S8/S53 domain-containing protein</fullName>
    </recommendedName>
</protein>
<dbReference type="Pfam" id="PF00082">
    <property type="entry name" value="Peptidase_S8"/>
    <property type="match status" value="1"/>
</dbReference>
<dbReference type="PANTHER" id="PTHR43806">
    <property type="entry name" value="PEPTIDASE S8"/>
    <property type="match status" value="1"/>
</dbReference>
<dbReference type="InterPro" id="IPR015500">
    <property type="entry name" value="Peptidase_S8_subtilisin-rel"/>
</dbReference>
<evidence type="ECO:0000259" key="10">
    <source>
        <dbReference type="Pfam" id="PF00082"/>
    </source>
</evidence>
<dbReference type="Gene3D" id="3.40.50.200">
    <property type="entry name" value="Peptidase S8/S53 domain"/>
    <property type="match status" value="1"/>
</dbReference>
<feature type="active site" description="Charge relay system" evidence="5 6">
    <location>
        <position position="317"/>
    </location>
</feature>
<evidence type="ECO:0000256" key="3">
    <source>
        <dbReference type="ARBA" id="ARBA00022801"/>
    </source>
</evidence>
<feature type="active site" description="Charge relay system" evidence="5 6">
    <location>
        <position position="258"/>
    </location>
</feature>
<dbReference type="PROSITE" id="PS51892">
    <property type="entry name" value="SUBTILASE"/>
    <property type="match status" value="1"/>
</dbReference>
<keyword evidence="9" id="KW-0472">Membrane</keyword>
<dbReference type="GO" id="GO:0004252">
    <property type="term" value="F:serine-type endopeptidase activity"/>
    <property type="evidence" value="ECO:0007669"/>
    <property type="project" value="UniProtKB-UniRule"/>
</dbReference>
<feature type="compositionally biased region" description="Pro residues" evidence="8">
    <location>
        <begin position="1550"/>
        <end position="1564"/>
    </location>
</feature>
<feature type="region of interest" description="Disordered" evidence="8">
    <location>
        <begin position="268"/>
        <end position="323"/>
    </location>
</feature>
<comment type="similarity">
    <text evidence="1 6 7">Belongs to the peptidase S8 family.</text>
</comment>
<dbReference type="InterPro" id="IPR036852">
    <property type="entry name" value="Peptidase_S8/S53_dom_sf"/>
</dbReference>
<feature type="compositionally biased region" description="Acidic residues" evidence="8">
    <location>
        <begin position="303"/>
        <end position="313"/>
    </location>
</feature>
<dbReference type="InterPro" id="IPR050131">
    <property type="entry name" value="Peptidase_S8_subtilisin-like"/>
</dbReference>
<dbReference type="PROSITE" id="PS00137">
    <property type="entry name" value="SUBTILASE_HIS"/>
    <property type="match status" value="1"/>
</dbReference>
<comment type="caution">
    <text evidence="12">The sequence shown here is derived from an EMBL/GenBank/DDBJ whole genome shotgun (WGS) entry which is preliminary data.</text>
</comment>
<evidence type="ECO:0000256" key="4">
    <source>
        <dbReference type="ARBA" id="ARBA00022825"/>
    </source>
</evidence>
<dbReference type="PROSITE" id="PS00138">
    <property type="entry name" value="SUBTILASE_SER"/>
    <property type="match status" value="1"/>
</dbReference>
<feature type="region of interest" description="Disordered" evidence="8">
    <location>
        <begin position="1531"/>
        <end position="1589"/>
    </location>
</feature>
<feature type="compositionally biased region" description="Polar residues" evidence="8">
    <location>
        <begin position="497"/>
        <end position="508"/>
    </location>
</feature>
<feature type="region of interest" description="Disordered" evidence="8">
    <location>
        <begin position="497"/>
        <end position="519"/>
    </location>
</feature>
<feature type="region of interest" description="Disordered" evidence="8">
    <location>
        <begin position="597"/>
        <end position="616"/>
    </location>
</feature>
<dbReference type="PANTHER" id="PTHR43806:SF11">
    <property type="entry name" value="CEREVISIN-RELATED"/>
    <property type="match status" value="1"/>
</dbReference>
<evidence type="ECO:0000256" key="8">
    <source>
        <dbReference type="SAM" id="MobiDB-lite"/>
    </source>
</evidence>
<dbReference type="Proteomes" id="UP000248161">
    <property type="component" value="Unassembled WGS sequence"/>
</dbReference>
<keyword evidence="3 6" id="KW-0378">Hydrolase</keyword>
<evidence type="ECO:0000256" key="5">
    <source>
        <dbReference type="PIRSR" id="PIRSR615500-1"/>
    </source>
</evidence>
<evidence type="ECO:0008006" key="14">
    <source>
        <dbReference type="Google" id="ProtNLM"/>
    </source>
</evidence>
<sequence length="1610" mass="174072">MHRVIPDRLGLYPIRVWLSGRAMVLSRHPAAPLIAVALLLVMDFSMGAGAMIATSDITDEGGGKAPQSNANLPPPLMCGEEECPQKDRSPGFPAGDAGWPVEDPGWWFGYWYDLDSDGMDDRLQRIIAGERVSVSTTSIIGADGLPTVAIVVDYSWHPGPTDIQAIKAVLYEHGWSAQGSWFDVLHILDSIVIDHVPVSSLIDIWGLEGVVMIEEQNVIVPLLDKATRGSKVRDSDVFDETMRDFGYDGSGVVIAILDSGVDNEHFSLDDFSDDNNDNEKDPDELPDPKWIAGCDATSWNSQDCDDGDNDPDDGDGHGTHVAGIALGTGDERRINQGYAPGSYLVDVKVMSDAGATNSAATLRGIQWVIDNADRDWGNNESSEGIDVMSMSFGAGSDPQGDDPGDNGSNAEARAVDEASDAGIVCIAAIGNDGRRRITSVGAADTAITVGAIDDENTIKRGDDMIASYSNSGPREDDGDDNEWDELKPTVVAPGSSIMSAQHAASSSGIPGAPRPLAEDSYTQMTGTSMSAPAVAGFVAVMLQIDDGLEPQEVKDLLQNNSETRGSPSMPSITDKWNDHYGFGIIDGNMILEAILGGGIDPDPGNGTEPPPPGSGDWVVFENPEEESWLVEGETYSARGHIDEDAETNGTIEEVAVRISYTHRPEGEPKREVVLLDWHAAQGSTNWTTPFTLPEFTEDEINVLEVILEAQARNQFDQWSDVAEQKHEVGLVEVTMGGPSGQNPVSGNVNVYGTWESVNGGTVQWRLGTGSWETAQTFGGSGSGNGDWSVTWNTEEIGDGFYRLSVRMISGDGVRSDEVRRTVEVDNDPPAPDLMFRTGLSVEEYGIPLSETYVNTFLEIRTEIRNDGDLAASNLAISLYEDGARKDQMVLPSIDSGDIVEIVLYWNPDTVGDKVVMVSLDPADTIEEIDETNNEQSITFPVIQRPQGIDLAFREGAVRTEPTIPRPHEQFLITARVDNLGSSDATSVGAMLEIMTELGWELVSSTAISLVAGQGASQISFAHRANESGPLDVRITLSGSTLADLDWSNNQVEATILVDESTLSGARAMNFESGEVPVKVVDLDDEGLVITEKDGRLRLYRLNSNLGTTACTNVLEDVWSGDIAIWSTEDGVAHVVWTRRFLDSEGYFQQTLSYSTIDATCQMTPIQDLMDPILLSDGKYWGIDVDVDGSDVLVAGYHRDLSTGGTYEDLTSVFLLHADAPTKSSDWELTPNVIGEIDLAPGADPVDVEFGEDDGAHLLYQSIRSDSTGIERLGLWYAHGLVEQSPWAFKKAIGDEASLGCMKVLIIDDEERIVAAWREGDDHESDLVVIVTDSSFEAVDNLSRRYPARGIGTIEMIEVERGVQVFFDMVGPTGPQVQYGMIDAEDGWLGISNRLNLGYLYLVDRSPDSSETIIIHTSASGWQIRALIDDDSDGGGGSLLEQVRHALGLDEQNFKILLGGFAITILVLCAIILTTLSARAVRWMKGRRRTEASGTVMLEEDVVDVIDEDDIAVTTSEVTDAQLVELVDINEGAGDRRERRERRSQMAAAPEPLPPVPAPDAPEAPPEGALVPPELPPLNRPVMCPSCSSRFEAPSDVKMAKCPVCDGRIDL</sequence>
<dbReference type="InterPro" id="IPR023828">
    <property type="entry name" value="Peptidase_S8_Ser-AS"/>
</dbReference>
<dbReference type="InterPro" id="IPR011635">
    <property type="entry name" value="CARDB"/>
</dbReference>
<feature type="region of interest" description="Disordered" evidence="8">
    <location>
        <begin position="390"/>
        <end position="410"/>
    </location>
</feature>
<dbReference type="Gene3D" id="2.60.40.10">
    <property type="entry name" value="Immunoglobulins"/>
    <property type="match status" value="2"/>
</dbReference>
<feature type="transmembrane region" description="Helical" evidence="9">
    <location>
        <begin position="1455"/>
        <end position="1477"/>
    </location>
</feature>
<evidence type="ECO:0000259" key="11">
    <source>
        <dbReference type="Pfam" id="PF07705"/>
    </source>
</evidence>
<feature type="domain" description="CARDB" evidence="11">
    <location>
        <begin position="843"/>
        <end position="935"/>
    </location>
</feature>
<dbReference type="GO" id="GO:0006508">
    <property type="term" value="P:proteolysis"/>
    <property type="evidence" value="ECO:0007669"/>
    <property type="project" value="UniProtKB-KW"/>
</dbReference>
<keyword evidence="4 6" id="KW-0720">Serine protease</keyword>
<dbReference type="InterPro" id="IPR013783">
    <property type="entry name" value="Ig-like_fold"/>
</dbReference>
<feature type="active site" description="Charge relay system" evidence="5 6">
    <location>
        <position position="528"/>
    </location>
</feature>
<keyword evidence="9" id="KW-0812">Transmembrane</keyword>
<dbReference type="PROSITE" id="PS00136">
    <property type="entry name" value="SUBTILASE_ASP"/>
    <property type="match status" value="1"/>
</dbReference>
<evidence type="ECO:0000256" key="1">
    <source>
        <dbReference type="ARBA" id="ARBA00011073"/>
    </source>
</evidence>
<proteinExistence type="inferred from homology"/>
<evidence type="ECO:0000256" key="9">
    <source>
        <dbReference type="SAM" id="Phobius"/>
    </source>
</evidence>
<dbReference type="Pfam" id="PF07705">
    <property type="entry name" value="CARDB"/>
    <property type="match status" value="1"/>
</dbReference>
<feature type="domain" description="Peptidase S8/S53" evidence="10">
    <location>
        <begin position="249"/>
        <end position="583"/>
    </location>
</feature>
<keyword evidence="9" id="KW-1133">Transmembrane helix</keyword>
<evidence type="ECO:0000256" key="6">
    <source>
        <dbReference type="PROSITE-ProRule" id="PRU01240"/>
    </source>
</evidence>
<feature type="compositionally biased region" description="Acidic residues" evidence="8">
    <location>
        <begin position="270"/>
        <end position="285"/>
    </location>
</feature>
<accession>A0A2V3HSA2</accession>
<dbReference type="InterPro" id="IPR023827">
    <property type="entry name" value="Peptidase_S8_Asp-AS"/>
</dbReference>